<sequence length="273" mass="32256">MEKLTKLENRFHSLLKELTMIMDDWGDLQRETNQELKEDEIKAVKIKLHRQRLANLNSNRQWNLMKQKKQKRILFSLLNNTNVSEFTDYLHNYEIKKMQKMLISSTQNNLIDLPIFDELPYVYAQKEIARNILNEQLTEIIDYNKDRSALYEISADRSSQEIIKIISIISKWAKSKNCHLIEFLLSGSRKLKTEMIDSDVDAIVVLHKKKNDNCKINGINNFYGNPDFDLCQPFVKNIKCWDNSLYCYLCNVKYFIEINIFPEEPPYESKGGT</sequence>
<dbReference type="Proteomes" id="UP000580250">
    <property type="component" value="Unassembled WGS sequence"/>
</dbReference>
<organism evidence="1 2">
    <name type="scientific">Meloidogyne enterolobii</name>
    <name type="common">Root-knot nematode worm</name>
    <name type="synonym">Meloidogyne mayaguensis</name>
    <dbReference type="NCBI Taxonomy" id="390850"/>
    <lineage>
        <taxon>Eukaryota</taxon>
        <taxon>Metazoa</taxon>
        <taxon>Ecdysozoa</taxon>
        <taxon>Nematoda</taxon>
        <taxon>Chromadorea</taxon>
        <taxon>Rhabditida</taxon>
        <taxon>Tylenchina</taxon>
        <taxon>Tylenchomorpha</taxon>
        <taxon>Tylenchoidea</taxon>
        <taxon>Meloidogynidae</taxon>
        <taxon>Meloidogyninae</taxon>
        <taxon>Meloidogyne</taxon>
    </lineage>
</organism>
<evidence type="ECO:0000313" key="2">
    <source>
        <dbReference type="Proteomes" id="UP000580250"/>
    </source>
</evidence>
<name>A0A6V7WWM1_MELEN</name>
<accession>A0A6V7WWM1</accession>
<reference evidence="1 2" key="1">
    <citation type="submission" date="2020-08" db="EMBL/GenBank/DDBJ databases">
        <authorList>
            <person name="Koutsovoulos G."/>
            <person name="Danchin GJ E."/>
        </authorList>
    </citation>
    <scope>NUCLEOTIDE SEQUENCE [LARGE SCALE GENOMIC DNA]</scope>
</reference>
<gene>
    <name evidence="1" type="ORF">MENT_LOCUS44261</name>
</gene>
<evidence type="ECO:0000313" key="1">
    <source>
        <dbReference type="EMBL" id="CAD2191425.1"/>
    </source>
</evidence>
<dbReference type="AlphaFoldDB" id="A0A6V7WWM1"/>
<proteinExistence type="predicted"/>
<protein>
    <submittedName>
        <fullName evidence="1">Uncharacterized protein</fullName>
    </submittedName>
</protein>
<comment type="caution">
    <text evidence="1">The sequence shown here is derived from an EMBL/GenBank/DDBJ whole genome shotgun (WGS) entry which is preliminary data.</text>
</comment>
<dbReference type="EMBL" id="CAJEWN010000878">
    <property type="protein sequence ID" value="CAD2191425.1"/>
    <property type="molecule type" value="Genomic_DNA"/>
</dbReference>